<dbReference type="GO" id="GO:0005829">
    <property type="term" value="C:cytosol"/>
    <property type="evidence" value="ECO:0007669"/>
    <property type="project" value="TreeGrafter"/>
</dbReference>
<dbReference type="FunFam" id="3.20.10.10:FF:000002">
    <property type="entry name" value="D-alanine aminotransferase"/>
    <property type="match status" value="1"/>
</dbReference>
<dbReference type="AlphaFoldDB" id="A0A268F8V8"/>
<dbReference type="KEGG" id="bcir:C2I06_11830"/>
<dbReference type="InterPro" id="IPR043131">
    <property type="entry name" value="BCAT-like_N"/>
</dbReference>
<comment type="cofactor">
    <cofactor evidence="1">
        <name>pyridoxal 5'-phosphate</name>
        <dbReference type="ChEBI" id="CHEBI:597326"/>
    </cofactor>
</comment>
<comment type="caution">
    <text evidence="13">The sequence shown here is derived from an EMBL/GenBank/DDBJ whole genome shotgun (WGS) entry which is preliminary data.</text>
</comment>
<dbReference type="Pfam" id="PF01063">
    <property type="entry name" value="Aminotran_4"/>
    <property type="match status" value="1"/>
</dbReference>
<comment type="catalytic activity">
    <reaction evidence="12">
        <text>D-alanine + 2-oxoglutarate = D-glutamate + pyruvate</text>
        <dbReference type="Rhea" id="RHEA:15869"/>
        <dbReference type="ChEBI" id="CHEBI:15361"/>
        <dbReference type="ChEBI" id="CHEBI:16810"/>
        <dbReference type="ChEBI" id="CHEBI:29986"/>
        <dbReference type="ChEBI" id="CHEBI:57416"/>
        <dbReference type="EC" id="2.6.1.21"/>
    </reaction>
</comment>
<dbReference type="InterPro" id="IPR001544">
    <property type="entry name" value="Aminotrans_IV"/>
</dbReference>
<evidence type="ECO:0000256" key="8">
    <source>
        <dbReference type="ARBA" id="ARBA00022898"/>
    </source>
</evidence>
<accession>A0A268F8V8</accession>
<evidence type="ECO:0000256" key="12">
    <source>
        <dbReference type="ARBA" id="ARBA00047911"/>
    </source>
</evidence>
<dbReference type="GO" id="GO:0046394">
    <property type="term" value="P:carboxylic acid biosynthetic process"/>
    <property type="evidence" value="ECO:0007669"/>
    <property type="project" value="UniProtKB-ARBA"/>
</dbReference>
<gene>
    <name evidence="13" type="primary">dat</name>
    <name evidence="13" type="ORF">CHH57_18175</name>
</gene>
<proteinExistence type="inferred from homology"/>
<dbReference type="Gene3D" id="3.30.470.10">
    <property type="match status" value="1"/>
</dbReference>
<dbReference type="PANTHER" id="PTHR42743:SF10">
    <property type="entry name" value="D-ALANINE AMINOTRANSFERASE"/>
    <property type="match status" value="1"/>
</dbReference>
<reference evidence="13 14" key="1">
    <citation type="submission" date="2017-07" db="EMBL/GenBank/DDBJ databases">
        <title>Isolation and whole genome analysis of endospore-forming bacteria from heroin.</title>
        <authorList>
            <person name="Kalinowski J."/>
            <person name="Ahrens B."/>
            <person name="Al-Dilaimi A."/>
            <person name="Winkler A."/>
            <person name="Wibberg D."/>
            <person name="Schleenbecker U."/>
            <person name="Ruckert C."/>
            <person name="Wolfel R."/>
            <person name="Grass G."/>
        </authorList>
    </citation>
    <scope>NUCLEOTIDE SEQUENCE [LARGE SCALE GENOMIC DNA]</scope>
    <source>
        <strain evidence="13 14">7521-2</strain>
    </source>
</reference>
<dbReference type="EMBL" id="NPBQ01000109">
    <property type="protein sequence ID" value="PAD81764.1"/>
    <property type="molecule type" value="Genomic_DNA"/>
</dbReference>
<dbReference type="InterPro" id="IPR050571">
    <property type="entry name" value="Class-IV_PLP-Dep_Aminotrnsfr"/>
</dbReference>
<comment type="similarity">
    <text evidence="2">Belongs to the class-IV pyridoxal-phosphate-dependent aminotransferase family.</text>
</comment>
<dbReference type="CDD" id="cd01558">
    <property type="entry name" value="D-AAT_like"/>
    <property type="match status" value="1"/>
</dbReference>
<dbReference type="PANTHER" id="PTHR42743">
    <property type="entry name" value="AMINO-ACID AMINOTRANSFERASE"/>
    <property type="match status" value="1"/>
</dbReference>
<dbReference type="EC" id="2.6.1.21" evidence="4"/>
<evidence type="ECO:0000256" key="4">
    <source>
        <dbReference type="ARBA" id="ARBA00012874"/>
    </source>
</evidence>
<evidence type="ECO:0000256" key="10">
    <source>
        <dbReference type="ARBA" id="ARBA00033316"/>
    </source>
</evidence>
<dbReference type="InterPro" id="IPR043132">
    <property type="entry name" value="BCAT-like_C"/>
</dbReference>
<evidence type="ECO:0000256" key="6">
    <source>
        <dbReference type="ARBA" id="ARBA00022576"/>
    </source>
</evidence>
<name>A0A268F8V8_NIACI</name>
<dbReference type="NCBIfam" id="TIGR01121">
    <property type="entry name" value="D_amino_aminoT"/>
    <property type="match status" value="1"/>
</dbReference>
<organism evidence="13 14">
    <name type="scientific">Niallia circulans</name>
    <name type="common">Bacillus circulans</name>
    <dbReference type="NCBI Taxonomy" id="1397"/>
    <lineage>
        <taxon>Bacteria</taxon>
        <taxon>Bacillati</taxon>
        <taxon>Bacillota</taxon>
        <taxon>Bacilli</taxon>
        <taxon>Bacillales</taxon>
        <taxon>Bacillaceae</taxon>
        <taxon>Niallia</taxon>
    </lineage>
</organism>
<dbReference type="GO" id="GO:0008652">
    <property type="term" value="P:amino acid biosynthetic process"/>
    <property type="evidence" value="ECO:0007669"/>
    <property type="project" value="UniProtKB-ARBA"/>
</dbReference>
<dbReference type="Gene3D" id="3.20.10.10">
    <property type="entry name" value="D-amino Acid Aminotransferase, subunit A, domain 2"/>
    <property type="match status" value="1"/>
</dbReference>
<dbReference type="FunFam" id="3.30.470.10:FF:000009">
    <property type="entry name" value="D-alanine aminotransferase"/>
    <property type="match status" value="1"/>
</dbReference>
<evidence type="ECO:0000256" key="1">
    <source>
        <dbReference type="ARBA" id="ARBA00001933"/>
    </source>
</evidence>
<comment type="subunit">
    <text evidence="3">Homodimer.</text>
</comment>
<dbReference type="GO" id="GO:0047810">
    <property type="term" value="F:D-alanine-2-oxoglutarate aminotransferase activity"/>
    <property type="evidence" value="ECO:0007669"/>
    <property type="project" value="UniProtKB-EC"/>
</dbReference>
<dbReference type="InterPro" id="IPR005784">
    <property type="entry name" value="D_amino_transT"/>
</dbReference>
<evidence type="ECO:0000256" key="2">
    <source>
        <dbReference type="ARBA" id="ARBA00009320"/>
    </source>
</evidence>
<dbReference type="RefSeq" id="WP_095332467.1">
    <property type="nucleotide sequence ID" value="NZ_CP026031.1"/>
</dbReference>
<protein>
    <recommendedName>
        <fullName evidence="5">D-alanine aminotransferase</fullName>
        <ecNumber evidence="4">2.6.1.21</ecNumber>
    </recommendedName>
    <alternativeName>
        <fullName evidence="11">D-amino acid aminotransferase</fullName>
    </alternativeName>
    <alternativeName>
        <fullName evidence="9">D-amino acid transaminase</fullName>
    </alternativeName>
    <alternativeName>
        <fullName evidence="10">D-aspartate aminotransferase</fullName>
    </alternativeName>
</protein>
<evidence type="ECO:0000313" key="14">
    <source>
        <dbReference type="Proteomes" id="UP000216961"/>
    </source>
</evidence>
<dbReference type="SUPFAM" id="SSF56752">
    <property type="entry name" value="D-aminoacid aminotransferase-like PLP-dependent enzymes"/>
    <property type="match status" value="1"/>
</dbReference>
<dbReference type="InterPro" id="IPR036038">
    <property type="entry name" value="Aminotransferase-like"/>
</dbReference>
<evidence type="ECO:0000256" key="11">
    <source>
        <dbReference type="ARBA" id="ARBA00033391"/>
    </source>
</evidence>
<keyword evidence="6" id="KW-0032">Aminotransferase</keyword>
<evidence type="ECO:0000256" key="3">
    <source>
        <dbReference type="ARBA" id="ARBA00011738"/>
    </source>
</evidence>
<dbReference type="GO" id="GO:0030170">
    <property type="term" value="F:pyridoxal phosphate binding"/>
    <property type="evidence" value="ECO:0007669"/>
    <property type="project" value="InterPro"/>
</dbReference>
<keyword evidence="8" id="KW-0663">Pyridoxal phosphate</keyword>
<keyword evidence="7" id="KW-0808">Transferase</keyword>
<dbReference type="Proteomes" id="UP000216961">
    <property type="component" value="Unassembled WGS sequence"/>
</dbReference>
<evidence type="ECO:0000256" key="5">
    <source>
        <dbReference type="ARBA" id="ARBA00021779"/>
    </source>
</evidence>
<sequence>MRMVLMNGEFIPREQAKVDIEDRGYQFGDGIYEVIRVYNGKMFMAKEHLERLSASSEKIGIAISYSISELTNLLEELIAKNSLSTGILYMQFTRGVSPRNHSYPTEAVTPTFVAYTKTLNRPLDNLENGVSTITVEDIRWSRCDIKSLNLLGNVMAKQKAAEADCYESIQYRELSVTEGSSSNIWIVNGEKIQTHEANQFILNGITRQKIIQICGENGIEVEEKAFSIEDLIDADEVFLSSTTSEVTPIVSVNNVPVKEGEVGEMTKKLQNLFVDAIISECGQISN</sequence>
<dbReference type="NCBIfam" id="NF005209">
    <property type="entry name" value="PRK06680.1"/>
    <property type="match status" value="1"/>
</dbReference>
<evidence type="ECO:0000256" key="7">
    <source>
        <dbReference type="ARBA" id="ARBA00022679"/>
    </source>
</evidence>
<evidence type="ECO:0000256" key="9">
    <source>
        <dbReference type="ARBA" id="ARBA00030138"/>
    </source>
</evidence>
<evidence type="ECO:0000313" key="13">
    <source>
        <dbReference type="EMBL" id="PAD81764.1"/>
    </source>
</evidence>
<dbReference type="GO" id="GO:0046416">
    <property type="term" value="P:D-amino acid metabolic process"/>
    <property type="evidence" value="ECO:0007669"/>
    <property type="project" value="InterPro"/>
</dbReference>